<proteinExistence type="predicted"/>
<organism evidence="2 3">
    <name type="scientific">Vigna mungo</name>
    <name type="common">Black gram</name>
    <name type="synonym">Phaseolus mungo</name>
    <dbReference type="NCBI Taxonomy" id="3915"/>
    <lineage>
        <taxon>Eukaryota</taxon>
        <taxon>Viridiplantae</taxon>
        <taxon>Streptophyta</taxon>
        <taxon>Embryophyta</taxon>
        <taxon>Tracheophyta</taxon>
        <taxon>Spermatophyta</taxon>
        <taxon>Magnoliopsida</taxon>
        <taxon>eudicotyledons</taxon>
        <taxon>Gunneridae</taxon>
        <taxon>Pentapetalae</taxon>
        <taxon>rosids</taxon>
        <taxon>fabids</taxon>
        <taxon>Fabales</taxon>
        <taxon>Fabaceae</taxon>
        <taxon>Papilionoideae</taxon>
        <taxon>50 kb inversion clade</taxon>
        <taxon>NPAAA clade</taxon>
        <taxon>indigoferoid/millettioid clade</taxon>
        <taxon>Phaseoleae</taxon>
        <taxon>Vigna</taxon>
    </lineage>
</organism>
<keyword evidence="3" id="KW-1185">Reference proteome</keyword>
<dbReference type="EMBL" id="CP144690">
    <property type="protein sequence ID" value="WVY90471.1"/>
    <property type="molecule type" value="Genomic_DNA"/>
</dbReference>
<protein>
    <submittedName>
        <fullName evidence="2">Uncharacterized protein</fullName>
    </submittedName>
</protein>
<feature type="region of interest" description="Disordered" evidence="1">
    <location>
        <begin position="61"/>
        <end position="136"/>
    </location>
</feature>
<evidence type="ECO:0000256" key="1">
    <source>
        <dbReference type="SAM" id="MobiDB-lite"/>
    </source>
</evidence>
<dbReference type="AlphaFoldDB" id="A0AAQ3MGG1"/>
<dbReference type="Proteomes" id="UP001374535">
    <property type="component" value="Chromosome 11"/>
</dbReference>
<gene>
    <name evidence="2" type="ORF">V8G54_035985</name>
</gene>
<evidence type="ECO:0000313" key="3">
    <source>
        <dbReference type="Proteomes" id="UP001374535"/>
    </source>
</evidence>
<evidence type="ECO:0000313" key="2">
    <source>
        <dbReference type="EMBL" id="WVY90471.1"/>
    </source>
</evidence>
<name>A0AAQ3MGG1_VIGMU</name>
<accession>A0AAQ3MGG1</accession>
<sequence>MNPIDDRRGEQLVVSRTKGTSAAPSLPLRHCSLNLLKRISCKTLNPNQRTTRRTTLLLLADEPNQRRGHALTAPSSCHRPANAVPLLPEFASHLRNNPQPKKEVSPLEITSQNGKKRRRRTTQASLRATKKDENTA</sequence>
<reference evidence="2 3" key="1">
    <citation type="journal article" date="2023" name="Life. Sci Alliance">
        <title>Evolutionary insights into 3D genome organization and epigenetic landscape of Vigna mungo.</title>
        <authorList>
            <person name="Junaid A."/>
            <person name="Singh B."/>
            <person name="Bhatia S."/>
        </authorList>
    </citation>
    <scope>NUCLEOTIDE SEQUENCE [LARGE SCALE GENOMIC DNA]</scope>
    <source>
        <strain evidence="2">Urdbean</strain>
    </source>
</reference>